<dbReference type="EMBL" id="UINC01175258">
    <property type="protein sequence ID" value="SVD81791.1"/>
    <property type="molecule type" value="Genomic_DNA"/>
</dbReference>
<name>A0A382YFV4_9ZZZZ</name>
<reference evidence="1" key="1">
    <citation type="submission" date="2018-05" db="EMBL/GenBank/DDBJ databases">
        <authorList>
            <person name="Lanie J.A."/>
            <person name="Ng W.-L."/>
            <person name="Kazmierczak K.M."/>
            <person name="Andrzejewski T.M."/>
            <person name="Davidsen T.M."/>
            <person name="Wayne K.J."/>
            <person name="Tettelin H."/>
            <person name="Glass J.I."/>
            <person name="Rusch D."/>
            <person name="Podicherti R."/>
            <person name="Tsui H.-C.T."/>
            <person name="Winkler M.E."/>
        </authorList>
    </citation>
    <scope>NUCLEOTIDE SEQUENCE</scope>
</reference>
<evidence type="ECO:0000313" key="1">
    <source>
        <dbReference type="EMBL" id="SVD81791.1"/>
    </source>
</evidence>
<organism evidence="1">
    <name type="scientific">marine metagenome</name>
    <dbReference type="NCBI Taxonomy" id="408172"/>
    <lineage>
        <taxon>unclassified sequences</taxon>
        <taxon>metagenomes</taxon>
        <taxon>ecological metagenomes</taxon>
    </lineage>
</organism>
<gene>
    <name evidence="1" type="ORF">METZ01_LOCUS434645</name>
</gene>
<proteinExistence type="predicted"/>
<accession>A0A382YFV4</accession>
<sequence>MMKKETRNEMEAGEFTFTVWLRRWDNGRSITTWIVARDEDDAQFQANMVREVWQLKGLIQLDGPEQAEMWEEFVDFDDLCRDFIVEVGEAA</sequence>
<dbReference type="AlphaFoldDB" id="A0A382YFV4"/>
<protein>
    <submittedName>
        <fullName evidence="1">Uncharacterized protein</fullName>
    </submittedName>
</protein>